<dbReference type="Proteomes" id="UP001064632">
    <property type="component" value="Chromosome"/>
</dbReference>
<evidence type="ECO:0000256" key="3">
    <source>
        <dbReference type="SAM" id="SignalP"/>
    </source>
</evidence>
<evidence type="ECO:0000313" key="5">
    <source>
        <dbReference type="EMBL" id="UXI68244.1"/>
    </source>
</evidence>
<evidence type="ECO:0000256" key="2">
    <source>
        <dbReference type="SAM" id="Coils"/>
    </source>
</evidence>
<feature type="coiled-coil region" evidence="2">
    <location>
        <begin position="134"/>
        <end position="168"/>
    </location>
</feature>
<dbReference type="PANTHER" id="PTHR30469:SF18">
    <property type="entry name" value="RESISTANCE-NODULATION-CELL DIVISION (RND) EFFLUX MEMBRANE FUSION PROTEIN-RELATED"/>
    <property type="match status" value="1"/>
</dbReference>
<evidence type="ECO:0000313" key="6">
    <source>
        <dbReference type="Proteomes" id="UP001064632"/>
    </source>
</evidence>
<dbReference type="InterPro" id="IPR058637">
    <property type="entry name" value="YknX-like_C"/>
</dbReference>
<protein>
    <submittedName>
        <fullName evidence="5">Efflux RND transporter periplasmic adaptor subunit</fullName>
    </submittedName>
</protein>
<keyword evidence="2" id="KW-0175">Coiled coil</keyword>
<gene>
    <name evidence="5" type="ORF">N4264_00930</name>
</gene>
<dbReference type="Pfam" id="PF25989">
    <property type="entry name" value="YknX_C"/>
    <property type="match status" value="1"/>
</dbReference>
<evidence type="ECO:0000259" key="4">
    <source>
        <dbReference type="Pfam" id="PF25989"/>
    </source>
</evidence>
<name>A0ABY6BES5_9GAMM</name>
<accession>A0ABY6BES5</accession>
<dbReference type="InterPro" id="IPR006143">
    <property type="entry name" value="RND_pump_MFP"/>
</dbReference>
<dbReference type="Gene3D" id="2.40.30.170">
    <property type="match status" value="1"/>
</dbReference>
<keyword evidence="6" id="KW-1185">Reference proteome</keyword>
<organism evidence="5 6">
    <name type="scientific">Tahibacter amnicola</name>
    <dbReference type="NCBI Taxonomy" id="2976241"/>
    <lineage>
        <taxon>Bacteria</taxon>
        <taxon>Pseudomonadati</taxon>
        <taxon>Pseudomonadota</taxon>
        <taxon>Gammaproteobacteria</taxon>
        <taxon>Lysobacterales</taxon>
        <taxon>Rhodanobacteraceae</taxon>
        <taxon>Tahibacter</taxon>
    </lineage>
</organism>
<dbReference type="Gene3D" id="2.40.50.100">
    <property type="match status" value="1"/>
</dbReference>
<sequence length="356" mass="37669">MKTVTFSFLIASLAAVPFAFTQAQDKAPEKAPAPPPATVAVGEATTTALAPTRWVPGSVVSREDAKIAGVAAGRVMEIAEVGTVVKRGDRLAKLDDVALRLRLESAKASAGRAKAQRDLASTQATRLAKLAPGNAVAQTQLDEANATLESASQELARADAERRSIEHALSETDIRAPFDGVVSERFVQRGEYLQTGGPVVHLVNTENLEARVQAPLDLAPHLRAGQELQIRLKGASQPASVRAIVPVGDERSRQFELRVSLPEEFALVGTAVEVALPESQGTAGLTVPRDALVLRESHTYVMRVKPDNTAEQVEVKAGVARDARVEVSGALAAGDRVVVRGAERLRAGQSVRIVGS</sequence>
<feature type="chain" id="PRO_5045425848" evidence="3">
    <location>
        <begin position="24"/>
        <end position="356"/>
    </location>
</feature>
<feature type="signal peptide" evidence="3">
    <location>
        <begin position="1"/>
        <end position="23"/>
    </location>
</feature>
<dbReference type="PANTHER" id="PTHR30469">
    <property type="entry name" value="MULTIDRUG RESISTANCE PROTEIN MDTA"/>
    <property type="match status" value="1"/>
</dbReference>
<dbReference type="Gene3D" id="2.40.420.20">
    <property type="match status" value="1"/>
</dbReference>
<dbReference type="SUPFAM" id="SSF111369">
    <property type="entry name" value="HlyD-like secretion proteins"/>
    <property type="match status" value="1"/>
</dbReference>
<feature type="domain" description="YknX-like C-terminal permuted SH3-like" evidence="4">
    <location>
        <begin position="284"/>
        <end position="352"/>
    </location>
</feature>
<dbReference type="NCBIfam" id="TIGR01730">
    <property type="entry name" value="RND_mfp"/>
    <property type="match status" value="1"/>
</dbReference>
<dbReference type="RefSeq" id="WP_261695204.1">
    <property type="nucleotide sequence ID" value="NZ_CP104694.1"/>
</dbReference>
<comment type="similarity">
    <text evidence="1">Belongs to the membrane fusion protein (MFP) (TC 8.A.1) family.</text>
</comment>
<dbReference type="EMBL" id="CP104694">
    <property type="protein sequence ID" value="UXI68244.1"/>
    <property type="molecule type" value="Genomic_DNA"/>
</dbReference>
<proteinExistence type="inferred from homology"/>
<dbReference type="Gene3D" id="1.10.287.470">
    <property type="entry name" value="Helix hairpin bin"/>
    <property type="match status" value="1"/>
</dbReference>
<reference evidence="5" key="1">
    <citation type="submission" date="2022-09" db="EMBL/GenBank/DDBJ databases">
        <title>Tahibacter sp. nov., isolated from a fresh water.</title>
        <authorList>
            <person name="Baek J.H."/>
            <person name="Lee J.K."/>
            <person name="Kim J.M."/>
            <person name="Jeon C.O."/>
        </authorList>
    </citation>
    <scope>NUCLEOTIDE SEQUENCE</scope>
    <source>
        <strain evidence="5">W38</strain>
    </source>
</reference>
<keyword evidence="3" id="KW-0732">Signal</keyword>
<evidence type="ECO:0000256" key="1">
    <source>
        <dbReference type="ARBA" id="ARBA00009477"/>
    </source>
</evidence>